<protein>
    <submittedName>
        <fullName evidence="5">ENTH domain-containing protein</fullName>
    </submittedName>
</protein>
<dbReference type="Gene3D" id="1.25.40.90">
    <property type="match status" value="1"/>
</dbReference>
<evidence type="ECO:0000313" key="3">
    <source>
        <dbReference type="Proteomes" id="UP000038040"/>
    </source>
</evidence>
<dbReference type="FunFam" id="1.25.40.90:FF:000006">
    <property type="entry name" value="Clathrin interactor 1"/>
    <property type="match status" value="1"/>
</dbReference>
<feature type="domain" description="ENTH" evidence="1">
    <location>
        <begin position="28"/>
        <end position="161"/>
    </location>
</feature>
<dbReference type="WBParaSite" id="DME_0000196501-mRNA-1">
    <property type="protein sequence ID" value="DME_0000196501-mRNA-1"/>
    <property type="gene ID" value="DME_0000196501"/>
</dbReference>
<dbReference type="GO" id="GO:0005768">
    <property type="term" value="C:endosome"/>
    <property type="evidence" value="ECO:0007669"/>
    <property type="project" value="TreeGrafter"/>
</dbReference>
<dbReference type="EMBL" id="UYYG01001155">
    <property type="protein sequence ID" value="VDN56352.1"/>
    <property type="molecule type" value="Genomic_DNA"/>
</dbReference>
<dbReference type="AlphaFoldDB" id="A0A158Q3A0"/>
<keyword evidence="4" id="KW-1185">Reference proteome</keyword>
<dbReference type="PROSITE" id="PS50942">
    <property type="entry name" value="ENTH"/>
    <property type="match status" value="1"/>
</dbReference>
<dbReference type="Proteomes" id="UP000274756">
    <property type="component" value="Unassembled WGS sequence"/>
</dbReference>
<evidence type="ECO:0000313" key="5">
    <source>
        <dbReference type="WBParaSite" id="DME_0000196501-mRNA-1"/>
    </source>
</evidence>
<dbReference type="Proteomes" id="UP000038040">
    <property type="component" value="Unplaced"/>
</dbReference>
<organism evidence="3 5">
    <name type="scientific">Dracunculus medinensis</name>
    <name type="common">Guinea worm</name>
    <dbReference type="NCBI Taxonomy" id="318479"/>
    <lineage>
        <taxon>Eukaryota</taxon>
        <taxon>Metazoa</taxon>
        <taxon>Ecdysozoa</taxon>
        <taxon>Nematoda</taxon>
        <taxon>Chromadorea</taxon>
        <taxon>Rhabditida</taxon>
        <taxon>Spirurina</taxon>
        <taxon>Dracunculoidea</taxon>
        <taxon>Dracunculidae</taxon>
        <taxon>Dracunculus</taxon>
    </lineage>
</organism>
<dbReference type="InterPro" id="IPR013809">
    <property type="entry name" value="ENTH"/>
</dbReference>
<dbReference type="Pfam" id="PF01417">
    <property type="entry name" value="ENTH"/>
    <property type="match status" value="1"/>
</dbReference>
<sequence length="239" mass="27955">MSDLLSGLANFTKSVTGSLNTYEIRKQGMVMNYTGPEVKVREATNEDPWGPTGPQMAEIANLSFQYDAFPEIMGMLWKRMFQENKYAWRRVYKSLTLLNYLVKNGSERVIGNARDHIFEMRNLESYRCIDEKGKDQGINVRHRARLLIELIQDDELLRTERRKAKIDGKEKYLGYSKEDMCFGKATYGRPIFAIFFIISKINCQFQNREVNSFQFPDDDSRNGRDSPELGIREVNFFFF</sequence>
<dbReference type="GO" id="GO:0030125">
    <property type="term" value="C:clathrin vesicle coat"/>
    <property type="evidence" value="ECO:0007669"/>
    <property type="project" value="TreeGrafter"/>
</dbReference>
<dbReference type="GO" id="GO:0005543">
    <property type="term" value="F:phospholipid binding"/>
    <property type="evidence" value="ECO:0007669"/>
    <property type="project" value="TreeGrafter"/>
</dbReference>
<dbReference type="GO" id="GO:0005886">
    <property type="term" value="C:plasma membrane"/>
    <property type="evidence" value="ECO:0007669"/>
    <property type="project" value="TreeGrafter"/>
</dbReference>
<dbReference type="GO" id="GO:0006897">
    <property type="term" value="P:endocytosis"/>
    <property type="evidence" value="ECO:0007669"/>
    <property type="project" value="TreeGrafter"/>
</dbReference>
<reference evidence="2 4" key="2">
    <citation type="submission" date="2018-11" db="EMBL/GenBank/DDBJ databases">
        <authorList>
            <consortium name="Pathogen Informatics"/>
        </authorList>
    </citation>
    <scope>NUCLEOTIDE SEQUENCE [LARGE SCALE GENOMIC DNA]</scope>
</reference>
<gene>
    <name evidence="2" type="ORF">DME_LOCUS6325</name>
</gene>
<dbReference type="SMART" id="SM00273">
    <property type="entry name" value="ENTH"/>
    <property type="match status" value="1"/>
</dbReference>
<accession>A0A158Q3A0</accession>
<dbReference type="PANTHER" id="PTHR12276">
    <property type="entry name" value="EPSIN/ENT-RELATED"/>
    <property type="match status" value="1"/>
</dbReference>
<dbReference type="GO" id="GO:0030276">
    <property type="term" value="F:clathrin binding"/>
    <property type="evidence" value="ECO:0007669"/>
    <property type="project" value="TreeGrafter"/>
</dbReference>
<name>A0A158Q3A0_DRAME</name>
<evidence type="ECO:0000313" key="4">
    <source>
        <dbReference type="Proteomes" id="UP000274756"/>
    </source>
</evidence>
<dbReference type="PANTHER" id="PTHR12276:SF45">
    <property type="entry name" value="CLATHRIN INTERACTOR 1"/>
    <property type="match status" value="1"/>
</dbReference>
<dbReference type="SUPFAM" id="SSF48464">
    <property type="entry name" value="ENTH/VHS domain"/>
    <property type="match status" value="1"/>
</dbReference>
<proteinExistence type="predicted"/>
<dbReference type="InterPro" id="IPR008942">
    <property type="entry name" value="ENTH_VHS"/>
</dbReference>
<evidence type="ECO:0000313" key="2">
    <source>
        <dbReference type="EMBL" id="VDN56352.1"/>
    </source>
</evidence>
<dbReference type="CDD" id="cd16989">
    <property type="entry name" value="ENTH_EpsinR"/>
    <property type="match status" value="1"/>
</dbReference>
<dbReference type="STRING" id="318479.A0A158Q3A0"/>
<evidence type="ECO:0000259" key="1">
    <source>
        <dbReference type="PROSITE" id="PS50942"/>
    </source>
</evidence>
<dbReference type="OrthoDB" id="4033880at2759"/>
<reference evidence="5" key="1">
    <citation type="submission" date="2016-04" db="UniProtKB">
        <authorList>
            <consortium name="WormBaseParasite"/>
        </authorList>
    </citation>
    <scope>IDENTIFICATION</scope>
</reference>